<dbReference type="InterPro" id="IPR021932">
    <property type="entry name" value="DUF3545"/>
</dbReference>
<gene>
    <name evidence="1" type="ORF">HII17_11680</name>
</gene>
<evidence type="ECO:0000313" key="1">
    <source>
        <dbReference type="EMBL" id="NMP32229.1"/>
    </source>
</evidence>
<evidence type="ECO:0000313" key="2">
    <source>
        <dbReference type="Proteomes" id="UP000568664"/>
    </source>
</evidence>
<accession>A0A7Y0LCV6</accession>
<organism evidence="1 2">
    <name type="scientific">Thalassotalea algicola</name>
    <dbReference type="NCBI Taxonomy" id="2716224"/>
    <lineage>
        <taxon>Bacteria</taxon>
        <taxon>Pseudomonadati</taxon>
        <taxon>Pseudomonadota</taxon>
        <taxon>Gammaproteobacteria</taxon>
        <taxon>Alteromonadales</taxon>
        <taxon>Colwelliaceae</taxon>
        <taxon>Thalassotalea</taxon>
    </lineage>
</organism>
<name>A0A7Y0LCV6_9GAMM</name>
<reference evidence="1 2" key="1">
    <citation type="submission" date="2020-04" db="EMBL/GenBank/DDBJ databases">
        <title>Thalassotalea sp. M1531, isolated from the surface of marine red alga.</title>
        <authorList>
            <person name="Pang L."/>
            <person name="Lu D.-C."/>
        </authorList>
    </citation>
    <scope>NUCLEOTIDE SEQUENCE [LARGE SCALE GENOMIC DNA]</scope>
    <source>
        <strain evidence="1 2">M1531</strain>
    </source>
</reference>
<protein>
    <submittedName>
        <fullName evidence="1">DUF3545 family protein</fullName>
    </submittedName>
</protein>
<dbReference type="EMBL" id="JABBXH010000003">
    <property type="protein sequence ID" value="NMP32229.1"/>
    <property type="molecule type" value="Genomic_DNA"/>
</dbReference>
<proteinExistence type="predicted"/>
<keyword evidence="2" id="KW-1185">Reference proteome</keyword>
<comment type="caution">
    <text evidence="1">The sequence shown here is derived from an EMBL/GenBank/DDBJ whole genome shotgun (WGS) entry which is preliminary data.</text>
</comment>
<dbReference type="Proteomes" id="UP000568664">
    <property type="component" value="Unassembled WGS sequence"/>
</dbReference>
<sequence length="57" mass="7055">MDKLQAVLDKFEKQPKSKASTNKKRKWREIEQLKEKFQLEKELRIYEDSLEHMLDEF</sequence>
<dbReference type="AlphaFoldDB" id="A0A7Y0LCV6"/>
<dbReference type="Pfam" id="PF12065">
    <property type="entry name" value="DUF3545"/>
    <property type="match status" value="1"/>
</dbReference>
<dbReference type="RefSeq" id="WP_169075534.1">
    <property type="nucleotide sequence ID" value="NZ_JABBXH010000003.1"/>
</dbReference>